<keyword evidence="2" id="KW-1133">Transmembrane helix</keyword>
<name>A0A0E0JJC6_ORYPU</name>
<dbReference type="HOGENOM" id="CLU_2175097_0_0_1"/>
<sequence length="110" mass="12828">MDQRLVASPSMAVGSRRHGRRRRRIGERWSTRWGRLTACMPQELHQPYMDPLWIEGSSASLVTLWLLYCSGFLSIVLHAFEHGGDDVCCQIAVVLIFLQVWWRVLGIFRW</sequence>
<reference evidence="3" key="1">
    <citation type="submission" date="2015-04" db="UniProtKB">
        <authorList>
            <consortium name="EnsemblPlants"/>
        </authorList>
    </citation>
    <scope>IDENTIFICATION</scope>
</reference>
<feature type="transmembrane region" description="Helical" evidence="2">
    <location>
        <begin position="59"/>
        <end position="80"/>
    </location>
</feature>
<dbReference type="AlphaFoldDB" id="A0A0E0JJC6"/>
<proteinExistence type="predicted"/>
<evidence type="ECO:0000256" key="1">
    <source>
        <dbReference type="SAM" id="MobiDB-lite"/>
    </source>
</evidence>
<evidence type="ECO:0000313" key="3">
    <source>
        <dbReference type="EnsemblPlants" id="OPUNC01G17740.2"/>
    </source>
</evidence>
<feature type="transmembrane region" description="Helical" evidence="2">
    <location>
        <begin position="87"/>
        <end position="108"/>
    </location>
</feature>
<dbReference type="Gramene" id="OPUNC01G17740.2">
    <property type="protein sequence ID" value="OPUNC01G17740.2"/>
    <property type="gene ID" value="OPUNC01G17740"/>
</dbReference>
<keyword evidence="2" id="KW-0472">Membrane</keyword>
<evidence type="ECO:0000256" key="2">
    <source>
        <dbReference type="SAM" id="Phobius"/>
    </source>
</evidence>
<feature type="region of interest" description="Disordered" evidence="1">
    <location>
        <begin position="1"/>
        <end position="23"/>
    </location>
</feature>
<keyword evidence="4" id="KW-1185">Reference proteome</keyword>
<organism evidence="3">
    <name type="scientific">Oryza punctata</name>
    <name type="common">Red rice</name>
    <dbReference type="NCBI Taxonomy" id="4537"/>
    <lineage>
        <taxon>Eukaryota</taxon>
        <taxon>Viridiplantae</taxon>
        <taxon>Streptophyta</taxon>
        <taxon>Embryophyta</taxon>
        <taxon>Tracheophyta</taxon>
        <taxon>Spermatophyta</taxon>
        <taxon>Magnoliopsida</taxon>
        <taxon>Liliopsida</taxon>
        <taxon>Poales</taxon>
        <taxon>Poaceae</taxon>
        <taxon>BOP clade</taxon>
        <taxon>Oryzoideae</taxon>
        <taxon>Oryzeae</taxon>
        <taxon>Oryzinae</taxon>
        <taxon>Oryza</taxon>
    </lineage>
</organism>
<reference evidence="3" key="2">
    <citation type="submission" date="2018-05" db="EMBL/GenBank/DDBJ databases">
        <title>OpunRS2 (Oryza punctata Reference Sequence Version 2).</title>
        <authorList>
            <person name="Zhang J."/>
            <person name="Kudrna D."/>
            <person name="Lee S."/>
            <person name="Talag J."/>
            <person name="Welchert J."/>
            <person name="Wing R.A."/>
        </authorList>
    </citation>
    <scope>NUCLEOTIDE SEQUENCE [LARGE SCALE GENOMIC DNA]</scope>
</reference>
<evidence type="ECO:0000313" key="4">
    <source>
        <dbReference type="Proteomes" id="UP000026962"/>
    </source>
</evidence>
<accession>A0A0E0JJC6</accession>
<dbReference type="Proteomes" id="UP000026962">
    <property type="component" value="Chromosome 1"/>
</dbReference>
<dbReference type="EnsemblPlants" id="OPUNC01G17740.2">
    <property type="protein sequence ID" value="OPUNC01G17740.2"/>
    <property type="gene ID" value="OPUNC01G17740"/>
</dbReference>
<keyword evidence="2" id="KW-0812">Transmembrane</keyword>
<protein>
    <submittedName>
        <fullName evidence="3">Uncharacterized protein</fullName>
    </submittedName>
</protein>